<dbReference type="EMBL" id="MN740752">
    <property type="protein sequence ID" value="QHU10245.1"/>
    <property type="molecule type" value="Genomic_DNA"/>
</dbReference>
<reference evidence="1" key="1">
    <citation type="journal article" date="2020" name="Nature">
        <title>Giant virus diversity and host interactions through global metagenomics.</title>
        <authorList>
            <person name="Schulz F."/>
            <person name="Roux S."/>
            <person name="Paez-Espino D."/>
            <person name="Jungbluth S."/>
            <person name="Walsh D.A."/>
            <person name="Denef V.J."/>
            <person name="McMahon K.D."/>
            <person name="Konstantinidis K.T."/>
            <person name="Eloe-Fadrosh E.A."/>
            <person name="Kyrpides N.C."/>
            <person name="Woyke T."/>
        </authorList>
    </citation>
    <scope>NUCLEOTIDE SEQUENCE</scope>
    <source>
        <strain evidence="1">GVMAG-S-1101164-67</strain>
    </source>
</reference>
<protein>
    <submittedName>
        <fullName evidence="1">Uncharacterized protein</fullName>
    </submittedName>
</protein>
<proteinExistence type="predicted"/>
<organism evidence="1">
    <name type="scientific">viral metagenome</name>
    <dbReference type="NCBI Taxonomy" id="1070528"/>
    <lineage>
        <taxon>unclassified sequences</taxon>
        <taxon>metagenomes</taxon>
        <taxon>organismal metagenomes</taxon>
    </lineage>
</organism>
<sequence length="95" mass="10777">MTSICYETTAEQNIIHFPKKPVVQKIHKMNTDNMAMNYDVFQAANRFDPNMASSPPNVFINTLKERMDVYYTNLLEINVGGNARSRALSLGHLGK</sequence>
<name>A0A6C0JWV9_9ZZZZ</name>
<dbReference type="AlphaFoldDB" id="A0A6C0JWV9"/>
<evidence type="ECO:0000313" key="1">
    <source>
        <dbReference type="EMBL" id="QHU10245.1"/>
    </source>
</evidence>
<accession>A0A6C0JWV9</accession>